<comment type="subcellular location">
    <subcellularLocation>
        <location evidence="1">Virion</location>
    </subcellularLocation>
</comment>
<dbReference type="AlphaFoldDB" id="A0A2Y8ZQ93"/>
<evidence type="ECO:0000313" key="4">
    <source>
        <dbReference type="Proteomes" id="UP000250028"/>
    </source>
</evidence>
<reference evidence="4" key="1">
    <citation type="submission" date="2016-10" db="EMBL/GenBank/DDBJ databases">
        <authorList>
            <person name="Varghese N."/>
            <person name="Submissions S."/>
        </authorList>
    </citation>
    <scope>NUCLEOTIDE SEQUENCE [LARGE SCALE GENOMIC DNA]</scope>
    <source>
        <strain evidence="4">DSM 22951</strain>
    </source>
</reference>
<feature type="domain" description="Phage capsid-like C-terminal" evidence="2">
    <location>
        <begin position="55"/>
        <end position="275"/>
    </location>
</feature>
<gene>
    <name evidence="3" type="ORF">SAMN04489750_0840</name>
</gene>
<dbReference type="InterPro" id="IPR024455">
    <property type="entry name" value="Phage_capsid"/>
</dbReference>
<dbReference type="Gene3D" id="3.30.2320.10">
    <property type="entry name" value="hypothetical protein PF0899 domain"/>
    <property type="match status" value="1"/>
</dbReference>
<evidence type="ECO:0000256" key="1">
    <source>
        <dbReference type="ARBA" id="ARBA00004328"/>
    </source>
</evidence>
<dbReference type="OrthoDB" id="3233650at2"/>
<keyword evidence="4" id="KW-1185">Reference proteome</keyword>
<name>A0A2Y8ZQ93_9MICO</name>
<dbReference type="RefSeq" id="WP_109684241.1">
    <property type="nucleotide sequence ID" value="NZ_QGDN01000001.1"/>
</dbReference>
<dbReference type="Pfam" id="PF05065">
    <property type="entry name" value="Phage_capsid"/>
    <property type="match status" value="1"/>
</dbReference>
<sequence>MATETTLTSTDAWSPDVTGYAAGDIIPDALVLQCSTVLGKIEGDEPLLRVAYIDDAAADFVAEGAVIPEADPSLSEVTVATGKVAQLVRLSREQYVNGQAAGKLSDSVRRAVTTRANQAFLSQAAPTAPAVTPPAGITNVTGITSGGAVAGSLDKLVDIVAGIETAGGTPSQVLLSPTAWASLCKFKTGTSSAQSLIGAGVEPAQRQLLGVPVVVTSALTGSNGLVIDRAAVVSAVGDVMIATSEEVFFASDSVAVRCTFRFGATVVKPARVAKFTVTAPS</sequence>
<dbReference type="Proteomes" id="UP000250028">
    <property type="component" value="Unassembled WGS sequence"/>
</dbReference>
<evidence type="ECO:0000259" key="2">
    <source>
        <dbReference type="Pfam" id="PF05065"/>
    </source>
</evidence>
<accession>A0A2Y8ZQ93</accession>
<proteinExistence type="predicted"/>
<dbReference type="NCBIfam" id="TIGR01554">
    <property type="entry name" value="major_cap_HK97"/>
    <property type="match status" value="1"/>
</dbReference>
<dbReference type="InterPro" id="IPR054612">
    <property type="entry name" value="Phage_capsid-like_C"/>
</dbReference>
<protein>
    <submittedName>
        <fullName evidence="3">Phage major capsid protein, HK97 family</fullName>
    </submittedName>
</protein>
<evidence type="ECO:0000313" key="3">
    <source>
        <dbReference type="EMBL" id="SSA33556.1"/>
    </source>
</evidence>
<organism evidence="3 4">
    <name type="scientific">Branchiibius hedensis</name>
    <dbReference type="NCBI Taxonomy" id="672460"/>
    <lineage>
        <taxon>Bacteria</taxon>
        <taxon>Bacillati</taxon>
        <taxon>Actinomycetota</taxon>
        <taxon>Actinomycetes</taxon>
        <taxon>Micrococcales</taxon>
        <taxon>Dermacoccaceae</taxon>
        <taxon>Branchiibius</taxon>
    </lineage>
</organism>
<dbReference type="Gene3D" id="3.30.2400.10">
    <property type="entry name" value="Major capsid protein gp5"/>
    <property type="match status" value="1"/>
</dbReference>
<dbReference type="EMBL" id="UESZ01000001">
    <property type="protein sequence ID" value="SSA33556.1"/>
    <property type="molecule type" value="Genomic_DNA"/>
</dbReference>
<dbReference type="SUPFAM" id="SSF56563">
    <property type="entry name" value="Major capsid protein gp5"/>
    <property type="match status" value="1"/>
</dbReference>